<dbReference type="EMBL" id="CM047744">
    <property type="protein sequence ID" value="KAJ0028076.1"/>
    <property type="molecule type" value="Genomic_DNA"/>
</dbReference>
<sequence>MGAVRILQKLFPEPGQLQFIYADLGDAKSRLLMSVKVHLNLLGITSMKVMQFSEPIG</sequence>
<proteinExistence type="predicted"/>
<accession>A0ACC0Y370</accession>
<protein>
    <submittedName>
        <fullName evidence="1">Uncharacterized protein</fullName>
    </submittedName>
</protein>
<dbReference type="Proteomes" id="UP001163603">
    <property type="component" value="Chromosome 9"/>
</dbReference>
<keyword evidence="2" id="KW-1185">Reference proteome</keyword>
<organism evidence="1 2">
    <name type="scientific">Pistacia integerrima</name>
    <dbReference type="NCBI Taxonomy" id="434235"/>
    <lineage>
        <taxon>Eukaryota</taxon>
        <taxon>Viridiplantae</taxon>
        <taxon>Streptophyta</taxon>
        <taxon>Embryophyta</taxon>
        <taxon>Tracheophyta</taxon>
        <taxon>Spermatophyta</taxon>
        <taxon>Magnoliopsida</taxon>
        <taxon>eudicotyledons</taxon>
        <taxon>Gunneridae</taxon>
        <taxon>Pentapetalae</taxon>
        <taxon>rosids</taxon>
        <taxon>malvids</taxon>
        <taxon>Sapindales</taxon>
        <taxon>Anacardiaceae</taxon>
        <taxon>Pistacia</taxon>
    </lineage>
</organism>
<evidence type="ECO:0000313" key="1">
    <source>
        <dbReference type="EMBL" id="KAJ0028076.1"/>
    </source>
</evidence>
<evidence type="ECO:0000313" key="2">
    <source>
        <dbReference type="Proteomes" id="UP001163603"/>
    </source>
</evidence>
<reference evidence="2" key="1">
    <citation type="journal article" date="2023" name="G3 (Bethesda)">
        <title>Genome assembly and association tests identify interacting loci associated with vigor, precocity, and sex in interspecific pistachio rootstocks.</title>
        <authorList>
            <person name="Palmer W."/>
            <person name="Jacygrad E."/>
            <person name="Sagayaradj S."/>
            <person name="Cavanaugh K."/>
            <person name="Han R."/>
            <person name="Bertier L."/>
            <person name="Beede B."/>
            <person name="Kafkas S."/>
            <person name="Golino D."/>
            <person name="Preece J."/>
            <person name="Michelmore R."/>
        </authorList>
    </citation>
    <scope>NUCLEOTIDE SEQUENCE [LARGE SCALE GENOMIC DNA]</scope>
</reference>
<comment type="caution">
    <text evidence="1">The sequence shown here is derived from an EMBL/GenBank/DDBJ whole genome shotgun (WGS) entry which is preliminary data.</text>
</comment>
<gene>
    <name evidence="1" type="ORF">Pint_36541</name>
</gene>
<name>A0ACC0Y370_9ROSI</name>